<feature type="chain" id="PRO_5005539978" description="Transmembrane protein" evidence="2">
    <location>
        <begin position="24"/>
        <end position="102"/>
    </location>
</feature>
<feature type="signal peptide" evidence="2">
    <location>
        <begin position="1"/>
        <end position="23"/>
    </location>
</feature>
<keyword evidence="1" id="KW-1133">Transmembrane helix</keyword>
<dbReference type="OrthoDB" id="10445939at2759"/>
<name>A0A0L0HHP8_SPIPD</name>
<dbReference type="EMBL" id="KQ257456">
    <property type="protein sequence ID" value="KND00390.1"/>
    <property type="molecule type" value="Genomic_DNA"/>
</dbReference>
<protein>
    <recommendedName>
        <fullName evidence="5">Transmembrane protein</fullName>
    </recommendedName>
</protein>
<evidence type="ECO:0000256" key="1">
    <source>
        <dbReference type="SAM" id="Phobius"/>
    </source>
</evidence>
<keyword evidence="1" id="KW-0812">Transmembrane</keyword>
<dbReference type="GeneID" id="27688145"/>
<keyword evidence="4" id="KW-1185">Reference proteome</keyword>
<dbReference type="RefSeq" id="XP_016608429.1">
    <property type="nucleotide sequence ID" value="XM_016752945.1"/>
</dbReference>
<dbReference type="VEuPathDB" id="FungiDB:SPPG_04713"/>
<keyword evidence="1" id="KW-0472">Membrane</keyword>
<proteinExistence type="predicted"/>
<evidence type="ECO:0008006" key="5">
    <source>
        <dbReference type="Google" id="ProtNLM"/>
    </source>
</evidence>
<dbReference type="AlphaFoldDB" id="A0A0L0HHP8"/>
<organism evidence="3 4">
    <name type="scientific">Spizellomyces punctatus (strain DAOM BR117)</name>
    <dbReference type="NCBI Taxonomy" id="645134"/>
    <lineage>
        <taxon>Eukaryota</taxon>
        <taxon>Fungi</taxon>
        <taxon>Fungi incertae sedis</taxon>
        <taxon>Chytridiomycota</taxon>
        <taxon>Chytridiomycota incertae sedis</taxon>
        <taxon>Chytridiomycetes</taxon>
        <taxon>Spizellomycetales</taxon>
        <taxon>Spizellomycetaceae</taxon>
        <taxon>Spizellomyces</taxon>
    </lineage>
</organism>
<reference evidence="3 4" key="1">
    <citation type="submission" date="2009-08" db="EMBL/GenBank/DDBJ databases">
        <title>The Genome Sequence of Spizellomyces punctatus strain DAOM BR117.</title>
        <authorList>
            <consortium name="The Broad Institute Genome Sequencing Platform"/>
            <person name="Russ C."/>
            <person name="Cuomo C."/>
            <person name="Shea T."/>
            <person name="Young S.K."/>
            <person name="Zeng Q."/>
            <person name="Koehrsen M."/>
            <person name="Haas B."/>
            <person name="Borodovsky M."/>
            <person name="Guigo R."/>
            <person name="Alvarado L."/>
            <person name="Berlin A."/>
            <person name="Bochicchio J."/>
            <person name="Borenstein D."/>
            <person name="Chapman S."/>
            <person name="Chen Z."/>
            <person name="Engels R."/>
            <person name="Freedman E."/>
            <person name="Gellesch M."/>
            <person name="Goldberg J."/>
            <person name="Griggs A."/>
            <person name="Gujja S."/>
            <person name="Heiman D."/>
            <person name="Hepburn T."/>
            <person name="Howarth C."/>
            <person name="Jen D."/>
            <person name="Larson L."/>
            <person name="Lewis B."/>
            <person name="Mehta T."/>
            <person name="Park D."/>
            <person name="Pearson M."/>
            <person name="Roberts A."/>
            <person name="Saif S."/>
            <person name="Shenoy N."/>
            <person name="Sisk P."/>
            <person name="Stolte C."/>
            <person name="Sykes S."/>
            <person name="Thomson T."/>
            <person name="Walk T."/>
            <person name="White J."/>
            <person name="Yandava C."/>
            <person name="Burger G."/>
            <person name="Gray M.W."/>
            <person name="Holland P.W.H."/>
            <person name="King N."/>
            <person name="Lang F.B.F."/>
            <person name="Roger A.J."/>
            <person name="Ruiz-Trillo I."/>
            <person name="Lander E."/>
            <person name="Nusbaum C."/>
        </authorList>
    </citation>
    <scope>NUCLEOTIDE SEQUENCE [LARGE SCALE GENOMIC DNA]</scope>
    <source>
        <strain evidence="3 4">DAOM BR117</strain>
    </source>
</reference>
<accession>A0A0L0HHP8</accession>
<evidence type="ECO:0000313" key="3">
    <source>
        <dbReference type="EMBL" id="KND00390.1"/>
    </source>
</evidence>
<dbReference type="InParanoid" id="A0A0L0HHP8"/>
<evidence type="ECO:0000313" key="4">
    <source>
        <dbReference type="Proteomes" id="UP000053201"/>
    </source>
</evidence>
<evidence type="ECO:0000256" key="2">
    <source>
        <dbReference type="SAM" id="SignalP"/>
    </source>
</evidence>
<gene>
    <name evidence="3" type="ORF">SPPG_04713</name>
</gene>
<sequence>MSGNAFTSLTSAALISLSILGSAYIVTHPNLTVPTISSIVPTAASKAEVPVSKASQLAKNASAVLSKRAGAIIMGAIVTVGLGLGVVSYRRKRSSIPKPPRK</sequence>
<feature type="transmembrane region" description="Helical" evidence="1">
    <location>
        <begin position="69"/>
        <end position="89"/>
    </location>
</feature>
<keyword evidence="2" id="KW-0732">Signal</keyword>
<dbReference type="Proteomes" id="UP000053201">
    <property type="component" value="Unassembled WGS sequence"/>
</dbReference>